<feature type="region of interest" description="Disordered" evidence="1">
    <location>
        <begin position="154"/>
        <end position="173"/>
    </location>
</feature>
<feature type="compositionally biased region" description="Basic and acidic residues" evidence="1">
    <location>
        <begin position="159"/>
        <end position="173"/>
    </location>
</feature>
<reference evidence="3" key="1">
    <citation type="submission" date="2010-08" db="EMBL/GenBank/DDBJ databases">
        <authorList>
            <consortium name="Caenorhabditis japonica Sequencing Consortium"/>
            <person name="Wilson R.K."/>
        </authorList>
    </citation>
    <scope>NUCLEOTIDE SEQUENCE [LARGE SCALE GENOMIC DNA]</scope>
    <source>
        <strain evidence="3">DF5081</strain>
    </source>
</reference>
<reference evidence="2" key="2">
    <citation type="submission" date="2022-06" db="UniProtKB">
        <authorList>
            <consortium name="EnsemblMetazoa"/>
        </authorList>
    </citation>
    <scope>IDENTIFICATION</scope>
    <source>
        <strain evidence="2">DF5081</strain>
    </source>
</reference>
<protein>
    <submittedName>
        <fullName evidence="2">Uncharacterized protein</fullName>
    </submittedName>
</protein>
<keyword evidence="3" id="KW-1185">Reference proteome</keyword>
<sequence>MRSNDIIIDIPLDIPLSHQAPSAEDFKKYSGETRAALKASAALLKSTFQSVSKGFLDLADGAQSGMDKKLFEKEKAEAEFEKFADTMETMARHVGQKYFPATTPEDKKEEDAPNNSFFNMSSEKWTPTNEPKHIRKSKKKFSFKKAAERLNTNSVLAKMAKEETEKRTDESAAELRKKLSELNLKGVAE</sequence>
<evidence type="ECO:0000313" key="3">
    <source>
        <dbReference type="Proteomes" id="UP000005237"/>
    </source>
</evidence>
<evidence type="ECO:0000256" key="1">
    <source>
        <dbReference type="SAM" id="MobiDB-lite"/>
    </source>
</evidence>
<accession>A0A8R1EDJ1</accession>
<organism evidence="2 3">
    <name type="scientific">Caenorhabditis japonica</name>
    <dbReference type="NCBI Taxonomy" id="281687"/>
    <lineage>
        <taxon>Eukaryota</taxon>
        <taxon>Metazoa</taxon>
        <taxon>Ecdysozoa</taxon>
        <taxon>Nematoda</taxon>
        <taxon>Chromadorea</taxon>
        <taxon>Rhabditida</taxon>
        <taxon>Rhabditina</taxon>
        <taxon>Rhabditomorpha</taxon>
        <taxon>Rhabditoidea</taxon>
        <taxon>Rhabditidae</taxon>
        <taxon>Peloderinae</taxon>
        <taxon>Caenorhabditis</taxon>
    </lineage>
</organism>
<feature type="region of interest" description="Disordered" evidence="1">
    <location>
        <begin position="98"/>
        <end position="140"/>
    </location>
</feature>
<name>A0A8R1EDJ1_CAEJA</name>
<dbReference type="Proteomes" id="UP000005237">
    <property type="component" value="Unassembled WGS sequence"/>
</dbReference>
<dbReference type="AlphaFoldDB" id="A0A8R1EDJ1"/>
<evidence type="ECO:0000313" key="2">
    <source>
        <dbReference type="EnsemblMetazoa" id="CJA34453.1"/>
    </source>
</evidence>
<dbReference type="EnsemblMetazoa" id="CJA34453.1">
    <property type="protein sequence ID" value="CJA34453.1"/>
    <property type="gene ID" value="WBGene00210300"/>
</dbReference>
<feature type="compositionally biased region" description="Polar residues" evidence="1">
    <location>
        <begin position="113"/>
        <end position="129"/>
    </location>
</feature>
<proteinExistence type="predicted"/>